<proteinExistence type="predicted"/>
<protein>
    <submittedName>
        <fullName evidence="2">Uncharacterized protein</fullName>
    </submittedName>
</protein>
<dbReference type="AlphaFoldDB" id="A0A1A8G553"/>
<name>A0A1A8G553_9TELE</name>
<dbReference type="EMBL" id="HAEB01020293">
    <property type="protein sequence ID" value="SBQ66820.1"/>
    <property type="molecule type" value="Transcribed_RNA"/>
</dbReference>
<reference evidence="2" key="2">
    <citation type="submission" date="2016-06" db="EMBL/GenBank/DDBJ databases">
        <title>The genome of a short-lived fish provides insights into sex chromosome evolution and the genetic control of aging.</title>
        <authorList>
            <person name="Reichwald K."/>
            <person name="Felder M."/>
            <person name="Petzold A."/>
            <person name="Koch P."/>
            <person name="Groth M."/>
            <person name="Platzer M."/>
        </authorList>
    </citation>
    <scope>NUCLEOTIDE SEQUENCE</scope>
    <source>
        <tissue evidence="2">Brain</tissue>
    </source>
</reference>
<feature type="region of interest" description="Disordered" evidence="1">
    <location>
        <begin position="126"/>
        <end position="169"/>
    </location>
</feature>
<evidence type="ECO:0000313" key="2">
    <source>
        <dbReference type="EMBL" id="SBQ66820.1"/>
    </source>
</evidence>
<feature type="region of interest" description="Disordered" evidence="1">
    <location>
        <begin position="61"/>
        <end position="90"/>
    </location>
</feature>
<accession>A0A1A8G553</accession>
<sequence length="204" mass="23017">MSRAPVLMALVKQRLVAAAEEICGLFEGAIAEYEEEIERQRCLLEVHVEPERPGADVYRFADREEEFPSKQKSRSSRLEEEPLKLPHMKEEQEELQVRKTTEVTEFCPKTVKNEAQSLCSGQMEVEKHHEVLESDPDNSIPDPSEPVNKVKEPHHRKENRGAAGQMKDDAAHSLAIQTDVRVADLGINAERKSFVALTAGKSSF</sequence>
<gene>
    <name evidence="2" type="primary">Nfu_g_1_010076</name>
</gene>
<organism evidence="2">
    <name type="scientific">Nothobranchius korthausae</name>
    <dbReference type="NCBI Taxonomy" id="1143690"/>
    <lineage>
        <taxon>Eukaryota</taxon>
        <taxon>Metazoa</taxon>
        <taxon>Chordata</taxon>
        <taxon>Craniata</taxon>
        <taxon>Vertebrata</taxon>
        <taxon>Euteleostomi</taxon>
        <taxon>Actinopterygii</taxon>
        <taxon>Neopterygii</taxon>
        <taxon>Teleostei</taxon>
        <taxon>Neoteleostei</taxon>
        <taxon>Acanthomorphata</taxon>
        <taxon>Ovalentaria</taxon>
        <taxon>Atherinomorphae</taxon>
        <taxon>Cyprinodontiformes</taxon>
        <taxon>Nothobranchiidae</taxon>
        <taxon>Nothobranchius</taxon>
    </lineage>
</organism>
<reference evidence="2" key="1">
    <citation type="submission" date="2016-05" db="EMBL/GenBank/DDBJ databases">
        <authorList>
            <person name="Lavstsen T."/>
            <person name="Jespersen J.S."/>
        </authorList>
    </citation>
    <scope>NUCLEOTIDE SEQUENCE</scope>
    <source>
        <tissue evidence="2">Brain</tissue>
    </source>
</reference>
<evidence type="ECO:0000256" key="1">
    <source>
        <dbReference type="SAM" id="MobiDB-lite"/>
    </source>
</evidence>
<feature type="compositionally biased region" description="Basic and acidic residues" evidence="1">
    <location>
        <begin position="76"/>
        <end position="90"/>
    </location>
</feature>